<organism evidence="1 2">
    <name type="scientific">Aspergillus indologenus CBS 114.80</name>
    <dbReference type="NCBI Taxonomy" id="1450541"/>
    <lineage>
        <taxon>Eukaryota</taxon>
        <taxon>Fungi</taxon>
        <taxon>Dikarya</taxon>
        <taxon>Ascomycota</taxon>
        <taxon>Pezizomycotina</taxon>
        <taxon>Eurotiomycetes</taxon>
        <taxon>Eurotiomycetidae</taxon>
        <taxon>Eurotiales</taxon>
        <taxon>Aspergillaceae</taxon>
        <taxon>Aspergillus</taxon>
        <taxon>Aspergillus subgen. Circumdati</taxon>
    </lineage>
</organism>
<dbReference type="AlphaFoldDB" id="A0A2V5I7H3"/>
<dbReference type="EMBL" id="KZ825491">
    <property type="protein sequence ID" value="PYI32639.1"/>
    <property type="molecule type" value="Genomic_DNA"/>
</dbReference>
<accession>A0A2V5I7H3</accession>
<gene>
    <name evidence="1" type="ORF">BP00DRAFT_148838</name>
</gene>
<name>A0A2V5I7H3_9EURO</name>
<dbReference type="Proteomes" id="UP000248817">
    <property type="component" value="Unassembled WGS sequence"/>
</dbReference>
<evidence type="ECO:0000313" key="2">
    <source>
        <dbReference type="Proteomes" id="UP000248817"/>
    </source>
</evidence>
<evidence type="ECO:0000313" key="1">
    <source>
        <dbReference type="EMBL" id="PYI32639.1"/>
    </source>
</evidence>
<protein>
    <submittedName>
        <fullName evidence="1">Uncharacterized protein</fullName>
    </submittedName>
</protein>
<proteinExistence type="predicted"/>
<reference evidence="1 2" key="1">
    <citation type="submission" date="2018-02" db="EMBL/GenBank/DDBJ databases">
        <title>The genomes of Aspergillus section Nigri reveals drivers in fungal speciation.</title>
        <authorList>
            <consortium name="DOE Joint Genome Institute"/>
            <person name="Vesth T.C."/>
            <person name="Nybo J."/>
            <person name="Theobald S."/>
            <person name="Brandl J."/>
            <person name="Frisvad J.C."/>
            <person name="Nielsen K.F."/>
            <person name="Lyhne E.K."/>
            <person name="Kogle M.E."/>
            <person name="Kuo A."/>
            <person name="Riley R."/>
            <person name="Clum A."/>
            <person name="Nolan M."/>
            <person name="Lipzen A."/>
            <person name="Salamov A."/>
            <person name="Henrissat B."/>
            <person name="Wiebenga A."/>
            <person name="De vries R.P."/>
            <person name="Grigoriev I.V."/>
            <person name="Mortensen U.H."/>
            <person name="Andersen M.R."/>
            <person name="Baker S.E."/>
        </authorList>
    </citation>
    <scope>NUCLEOTIDE SEQUENCE [LARGE SCALE GENOMIC DNA]</scope>
    <source>
        <strain evidence="1 2">CBS 114.80</strain>
    </source>
</reference>
<keyword evidence="2" id="KW-1185">Reference proteome</keyword>
<sequence length="157" mass="17960">MSPLHPEAEELIRQAEYTMIEALKYGLPNMKFFIVRPFVYHEYLRQWNQPIPPREFDSMIVLDFEGLHPRLTMPDVVDQVRFHSGSTAPVPYPFVLAVNGIVIKFVPGYTLLHAGQEAPRLNSIGGWGAAYPYAYLADLRRLHNGWQCLYNGVAISQ</sequence>